<dbReference type="EMBL" id="UFSO01000002">
    <property type="protein sequence ID" value="SSY70556.1"/>
    <property type="molecule type" value="Genomic_DNA"/>
</dbReference>
<dbReference type="InterPro" id="IPR050065">
    <property type="entry name" value="GlmU-like"/>
</dbReference>
<dbReference type="InterPro" id="IPR029044">
    <property type="entry name" value="Nucleotide-diphossugar_trans"/>
</dbReference>
<feature type="binding site" evidence="18">
    <location>
        <position position="375"/>
    </location>
    <ligand>
        <name>UDP-N-acetyl-alpha-D-glucosamine</name>
        <dbReference type="ChEBI" id="CHEBI:57705"/>
    </ligand>
</feature>
<comment type="catalytic activity">
    <reaction evidence="15 18">
        <text>alpha-D-glucosamine 1-phosphate + acetyl-CoA = N-acetyl-alpha-D-glucosamine 1-phosphate + CoA + H(+)</text>
        <dbReference type="Rhea" id="RHEA:13725"/>
        <dbReference type="ChEBI" id="CHEBI:15378"/>
        <dbReference type="ChEBI" id="CHEBI:57287"/>
        <dbReference type="ChEBI" id="CHEBI:57288"/>
        <dbReference type="ChEBI" id="CHEBI:57776"/>
        <dbReference type="ChEBI" id="CHEBI:58516"/>
        <dbReference type="EC" id="2.3.1.157"/>
    </reaction>
</comment>
<dbReference type="Pfam" id="PF12804">
    <property type="entry name" value="NTP_transf_3"/>
    <property type="match status" value="1"/>
</dbReference>
<evidence type="ECO:0000259" key="21">
    <source>
        <dbReference type="Pfam" id="PF25087"/>
    </source>
</evidence>
<evidence type="ECO:0000256" key="9">
    <source>
        <dbReference type="ARBA" id="ARBA00022842"/>
    </source>
</evidence>
<dbReference type="Pfam" id="PF25087">
    <property type="entry name" value="GMPPB_C"/>
    <property type="match status" value="1"/>
</dbReference>
<comment type="similarity">
    <text evidence="2 18">In the C-terminal section; belongs to the transferase hexapeptide repeat family.</text>
</comment>
<feature type="binding site" evidence="18">
    <location>
        <position position="364"/>
    </location>
    <ligand>
        <name>UDP-N-acetyl-alpha-D-glucosamine</name>
        <dbReference type="ChEBI" id="CHEBI:57705"/>
    </ligand>
</feature>
<keyword evidence="6 18" id="KW-0548">Nucleotidyltransferase</keyword>
<comment type="pathway">
    <text evidence="18">Nucleotide-sugar biosynthesis; UDP-N-acetyl-alpha-D-glucosamine biosynthesis; N-acetyl-alpha-D-glucosamine 1-phosphate from alpha-D-glucosamine 6-phosphate (route II): step 2/2.</text>
</comment>
<dbReference type="GO" id="GO:0003977">
    <property type="term" value="F:UDP-N-acetylglucosamine diphosphorylase activity"/>
    <property type="evidence" value="ECO:0007669"/>
    <property type="project" value="UniProtKB-UniRule"/>
</dbReference>
<dbReference type="CDD" id="cd02540">
    <property type="entry name" value="GT2_GlmU_N_bac"/>
    <property type="match status" value="1"/>
</dbReference>
<evidence type="ECO:0000256" key="11">
    <source>
        <dbReference type="ARBA" id="ARBA00022984"/>
    </source>
</evidence>
<evidence type="ECO:0000256" key="16">
    <source>
        <dbReference type="ARBA" id="ARBA00048493"/>
    </source>
</evidence>
<keyword evidence="8 18" id="KW-0677">Repeat</keyword>
<keyword evidence="12 18" id="KW-0511">Multifunctional enzyme</keyword>
<dbReference type="Proteomes" id="UP000254209">
    <property type="component" value="Unassembled WGS sequence"/>
</dbReference>
<keyword evidence="7 18" id="KW-0479">Metal-binding</keyword>
<evidence type="ECO:0000256" key="17">
    <source>
        <dbReference type="ARBA" id="ARBA00049628"/>
    </source>
</evidence>
<evidence type="ECO:0000256" key="2">
    <source>
        <dbReference type="ARBA" id="ARBA00007707"/>
    </source>
</evidence>
<feature type="binding site" evidence="18">
    <location>
        <position position="103"/>
    </location>
    <ligand>
        <name>Mg(2+)</name>
        <dbReference type="ChEBI" id="CHEBI:18420"/>
    </ligand>
</feature>
<feature type="binding site" evidence="18">
    <location>
        <position position="137"/>
    </location>
    <ligand>
        <name>UDP-N-acetyl-alpha-D-glucosamine</name>
        <dbReference type="ChEBI" id="CHEBI:57705"/>
    </ligand>
</feature>
<evidence type="ECO:0000256" key="7">
    <source>
        <dbReference type="ARBA" id="ARBA00022723"/>
    </source>
</evidence>
<dbReference type="SUPFAM" id="SSF53448">
    <property type="entry name" value="Nucleotide-diphospho-sugar transferases"/>
    <property type="match status" value="1"/>
</dbReference>
<feature type="binding site" evidence="18">
    <location>
        <position position="349"/>
    </location>
    <ligand>
        <name>UDP-N-acetyl-alpha-D-glucosamine</name>
        <dbReference type="ChEBI" id="CHEBI:57705"/>
    </ligand>
</feature>
<dbReference type="GO" id="GO:0000902">
    <property type="term" value="P:cell morphogenesis"/>
    <property type="evidence" value="ECO:0007669"/>
    <property type="project" value="UniProtKB-UniRule"/>
</dbReference>
<feature type="binding site" evidence="18">
    <location>
        <position position="225"/>
    </location>
    <ligand>
        <name>UDP-N-acetyl-alpha-D-glucosamine</name>
        <dbReference type="ChEBI" id="CHEBI:57705"/>
    </ligand>
</feature>
<keyword evidence="9 18" id="KW-0460">Magnesium</keyword>
<evidence type="ECO:0000256" key="4">
    <source>
        <dbReference type="ARBA" id="ARBA00022490"/>
    </source>
</evidence>
<dbReference type="EC" id="2.7.7.23" evidence="18"/>
<sequence length="486" mass="52520">MSLNVIILAAGKGTRMYSKLPKVLHKIAGKSMLEHVIDTAETLKPSNINVVIGHGKEQVLAQLAHKKNITWVEQTEQLGTGHAVKMALPHIPPYGRTLVLYGDVPLINTETLVDLLDTAGEQVALLTDVLNNPTGYGRIIRNREGKVEAIVEEKDARIEQKAIREINTGIFVLPNKNLENWLNALSAENAQGEYYLTDVVGLAVRDDVDVLPMAVRASYLAAGVNNKMQLAELERIYQNRQASELLKQGVTLLDPMRVDIRGSLKCGQDVIIDVNAVFEGDVALADGVQIGANCVIKNAKIGENTVIAPFSHLEDCEVGANAQIGPFARLRPKAVLADEVHIGNFVEVKNTTIGKGSKANHLTYLGDATIGTKTNIGAGTITCNYDGVNKYQTVIGDEVRIGSDTMLVAPVKIGDKATTGAGSVITKDCEPNKLVVARARQTVVEGWVRPEKPAKDQPAAAPAETEKPNEAAKPANQSHSRRKNKR</sequence>
<feature type="active site" description="Proton acceptor" evidence="18">
    <location>
        <position position="361"/>
    </location>
</feature>
<keyword evidence="10 18" id="KW-0133">Cell shape</keyword>
<comment type="similarity">
    <text evidence="3 18">In the N-terminal section; belongs to the N-acetylglucosamine-1-phosphate uridyltransferase family.</text>
</comment>
<keyword evidence="4 18" id="KW-0963">Cytoplasm</keyword>
<accession>A0A376BLK0</accession>
<dbReference type="InterPro" id="IPR025877">
    <property type="entry name" value="MobA-like_NTP_Trfase"/>
</dbReference>
<feature type="region of interest" description="Linker" evidence="18">
    <location>
        <begin position="228"/>
        <end position="248"/>
    </location>
</feature>
<dbReference type="InterPro" id="IPR005882">
    <property type="entry name" value="Bifunctional_GlmU"/>
</dbReference>
<dbReference type="RefSeq" id="WP_084693549.1">
    <property type="nucleotide sequence ID" value="NZ_CP091519.2"/>
</dbReference>
<feature type="binding site" evidence="18">
    <location>
        <position position="22"/>
    </location>
    <ligand>
        <name>UDP-N-acetyl-alpha-D-glucosamine</name>
        <dbReference type="ChEBI" id="CHEBI:57705"/>
    </ligand>
</feature>
<proteinExistence type="inferred from homology"/>
<dbReference type="GO" id="GO:0005737">
    <property type="term" value="C:cytoplasm"/>
    <property type="evidence" value="ECO:0007669"/>
    <property type="project" value="UniProtKB-SubCell"/>
</dbReference>
<evidence type="ECO:0000256" key="10">
    <source>
        <dbReference type="ARBA" id="ARBA00022960"/>
    </source>
</evidence>
<dbReference type="Gene3D" id="2.160.10.10">
    <property type="entry name" value="Hexapeptide repeat proteins"/>
    <property type="match status" value="1"/>
</dbReference>
<comment type="catalytic activity">
    <reaction evidence="16 18">
        <text>N-acetyl-alpha-D-glucosamine 1-phosphate + UTP + H(+) = UDP-N-acetyl-alpha-D-glucosamine + diphosphate</text>
        <dbReference type="Rhea" id="RHEA:13509"/>
        <dbReference type="ChEBI" id="CHEBI:15378"/>
        <dbReference type="ChEBI" id="CHEBI:33019"/>
        <dbReference type="ChEBI" id="CHEBI:46398"/>
        <dbReference type="ChEBI" id="CHEBI:57705"/>
        <dbReference type="ChEBI" id="CHEBI:57776"/>
        <dbReference type="EC" id="2.7.7.23"/>
    </reaction>
</comment>
<dbReference type="InterPro" id="IPR038009">
    <property type="entry name" value="GlmU_C_LbH"/>
</dbReference>
<evidence type="ECO:0000256" key="13">
    <source>
        <dbReference type="ARBA" id="ARBA00023315"/>
    </source>
</evidence>
<evidence type="ECO:0000256" key="15">
    <source>
        <dbReference type="ARBA" id="ARBA00048247"/>
    </source>
</evidence>
<feature type="binding site" evidence="18">
    <location>
        <begin position="384"/>
        <end position="385"/>
    </location>
    <ligand>
        <name>acetyl-CoA</name>
        <dbReference type="ChEBI" id="CHEBI:57288"/>
    </ligand>
</feature>
<dbReference type="GO" id="GO:0000287">
    <property type="term" value="F:magnesium ion binding"/>
    <property type="evidence" value="ECO:0007669"/>
    <property type="project" value="UniProtKB-UniRule"/>
</dbReference>
<dbReference type="STRING" id="1120980.GCA_000745955_01370"/>
<feature type="binding site" evidence="18">
    <location>
        <position position="167"/>
    </location>
    <ligand>
        <name>UDP-N-acetyl-alpha-D-glucosamine</name>
        <dbReference type="ChEBI" id="CHEBI:57705"/>
    </ligand>
</feature>
<feature type="region of interest" description="Disordered" evidence="19">
    <location>
        <begin position="445"/>
        <end position="486"/>
    </location>
</feature>
<evidence type="ECO:0000256" key="12">
    <source>
        <dbReference type="ARBA" id="ARBA00023268"/>
    </source>
</evidence>
<dbReference type="CDD" id="cd03353">
    <property type="entry name" value="LbH_GlmU_C"/>
    <property type="match status" value="1"/>
</dbReference>
<dbReference type="Pfam" id="PF00132">
    <property type="entry name" value="Hexapep"/>
    <property type="match status" value="1"/>
</dbReference>
<dbReference type="GO" id="GO:0016020">
    <property type="term" value="C:membrane"/>
    <property type="evidence" value="ECO:0007669"/>
    <property type="project" value="GOC"/>
</dbReference>
<comment type="pathway">
    <text evidence="18">Bacterial outer membrane biogenesis; LPS lipid A biosynthesis.</text>
</comment>
<dbReference type="GO" id="GO:0009245">
    <property type="term" value="P:lipid A biosynthetic process"/>
    <property type="evidence" value="ECO:0007669"/>
    <property type="project" value="UniProtKB-UniRule"/>
</dbReference>
<evidence type="ECO:0000256" key="1">
    <source>
        <dbReference type="ARBA" id="ARBA00004496"/>
    </source>
</evidence>
<feature type="binding site" evidence="18">
    <location>
        <begin position="79"/>
        <end position="80"/>
    </location>
    <ligand>
        <name>UDP-N-acetyl-alpha-D-glucosamine</name>
        <dbReference type="ChEBI" id="CHEBI:57705"/>
    </ligand>
</feature>
<dbReference type="PANTHER" id="PTHR43584">
    <property type="entry name" value="NUCLEOTIDYL TRANSFERASE"/>
    <property type="match status" value="1"/>
</dbReference>
<dbReference type="Gene3D" id="3.90.550.10">
    <property type="entry name" value="Spore Coat Polysaccharide Biosynthesis Protein SpsA, Chain A"/>
    <property type="match status" value="1"/>
</dbReference>
<feature type="domain" description="Mannose-1-phosphate guanyltransferase C-terminal" evidence="21">
    <location>
        <begin position="265"/>
        <end position="343"/>
    </location>
</feature>
<evidence type="ECO:0000256" key="5">
    <source>
        <dbReference type="ARBA" id="ARBA00022679"/>
    </source>
</evidence>
<evidence type="ECO:0000256" key="8">
    <source>
        <dbReference type="ARBA" id="ARBA00022737"/>
    </source>
</evidence>
<keyword evidence="11 18" id="KW-0573">Peptidoglycan synthesis</keyword>
<dbReference type="UniPathway" id="UPA00973"/>
<feature type="region of interest" description="Pyrophosphorylase" evidence="18">
    <location>
        <begin position="1"/>
        <end position="227"/>
    </location>
</feature>
<feature type="domain" description="MobA-like NTP transferase" evidence="20">
    <location>
        <begin position="5"/>
        <end position="125"/>
    </location>
</feature>
<keyword evidence="5 18" id="KW-0808">Transferase</keyword>
<keyword evidence="14 18" id="KW-0961">Cell wall biogenesis/degradation</keyword>
<dbReference type="EC" id="2.3.1.157" evidence="18"/>
<feature type="binding site" evidence="18">
    <location>
        <position position="403"/>
    </location>
    <ligand>
        <name>acetyl-CoA</name>
        <dbReference type="ChEBI" id="CHEBI:57288"/>
    </ligand>
</feature>
<dbReference type="SUPFAM" id="SSF51161">
    <property type="entry name" value="Trimeric LpxA-like enzymes"/>
    <property type="match status" value="1"/>
</dbReference>
<dbReference type="HAMAP" id="MF_01631">
    <property type="entry name" value="GlmU"/>
    <property type="match status" value="1"/>
</dbReference>
<organism evidence="22 23">
    <name type="scientific">Alysiella crassa</name>
    <dbReference type="NCBI Taxonomy" id="153491"/>
    <lineage>
        <taxon>Bacteria</taxon>
        <taxon>Pseudomonadati</taxon>
        <taxon>Pseudomonadota</taxon>
        <taxon>Betaproteobacteria</taxon>
        <taxon>Neisseriales</taxon>
        <taxon>Neisseriaceae</taxon>
        <taxon>Alysiella</taxon>
    </lineage>
</organism>
<dbReference type="InterPro" id="IPR056729">
    <property type="entry name" value="GMPPB_C"/>
</dbReference>
<dbReference type="AlphaFoldDB" id="A0A376BLK0"/>
<evidence type="ECO:0000256" key="3">
    <source>
        <dbReference type="ARBA" id="ARBA00007947"/>
    </source>
</evidence>
<keyword evidence="13 18" id="KW-0012">Acyltransferase</keyword>
<dbReference type="GO" id="GO:0006048">
    <property type="term" value="P:UDP-N-acetylglucosamine biosynthetic process"/>
    <property type="evidence" value="ECO:0007669"/>
    <property type="project" value="UniProtKB-UniPathway"/>
</dbReference>
<feature type="binding site" evidence="18">
    <location>
        <begin position="8"/>
        <end position="11"/>
    </location>
    <ligand>
        <name>UDP-N-acetyl-alpha-D-glucosamine</name>
        <dbReference type="ChEBI" id="CHEBI:57705"/>
    </ligand>
</feature>
<feature type="region of interest" description="N-acetyltransferase" evidence="18">
    <location>
        <begin position="249"/>
        <end position="486"/>
    </location>
</feature>
<feature type="binding site" evidence="18">
    <location>
        <position position="74"/>
    </location>
    <ligand>
        <name>UDP-N-acetyl-alpha-D-glucosamine</name>
        <dbReference type="ChEBI" id="CHEBI:57705"/>
    </ligand>
</feature>
<feature type="binding site" evidence="18">
    <location>
        <position position="421"/>
    </location>
    <ligand>
        <name>acetyl-CoA</name>
        <dbReference type="ChEBI" id="CHEBI:57288"/>
    </ligand>
</feature>
<dbReference type="InterPro" id="IPR001451">
    <property type="entry name" value="Hexapep"/>
</dbReference>
<feature type="binding site" evidence="18">
    <location>
        <position position="438"/>
    </location>
    <ligand>
        <name>acetyl-CoA</name>
        <dbReference type="ChEBI" id="CHEBI:57288"/>
    </ligand>
</feature>
<feature type="binding site" evidence="18">
    <location>
        <begin position="101"/>
        <end position="103"/>
    </location>
    <ligand>
        <name>UDP-N-acetyl-alpha-D-glucosamine</name>
        <dbReference type="ChEBI" id="CHEBI:57705"/>
    </ligand>
</feature>
<dbReference type="GO" id="GO:0019134">
    <property type="term" value="F:glucosamine-1-phosphate N-acetyltransferase activity"/>
    <property type="evidence" value="ECO:0007669"/>
    <property type="project" value="UniProtKB-UniRule"/>
</dbReference>
<evidence type="ECO:0000256" key="18">
    <source>
        <dbReference type="HAMAP-Rule" id="MF_01631"/>
    </source>
</evidence>
<feature type="binding site" evidence="18">
    <location>
        <position position="378"/>
    </location>
    <ligand>
        <name>acetyl-CoA</name>
        <dbReference type="ChEBI" id="CHEBI:57288"/>
    </ligand>
</feature>
<reference evidence="22 23" key="1">
    <citation type="submission" date="2018-06" db="EMBL/GenBank/DDBJ databases">
        <authorList>
            <consortium name="Pathogen Informatics"/>
            <person name="Doyle S."/>
        </authorList>
    </citation>
    <scope>NUCLEOTIDE SEQUENCE [LARGE SCALE GENOMIC DNA]</scope>
    <source>
        <strain evidence="22 23">NCTC10283</strain>
    </source>
</reference>
<dbReference type="UniPathway" id="UPA00113">
    <property type="reaction ID" value="UER00532"/>
</dbReference>
<keyword evidence="23" id="KW-1185">Reference proteome</keyword>
<name>A0A376BLK0_9NEIS</name>
<comment type="subunit">
    <text evidence="18">Homotrimer.</text>
</comment>
<evidence type="ECO:0000313" key="23">
    <source>
        <dbReference type="Proteomes" id="UP000254209"/>
    </source>
</evidence>
<dbReference type="OrthoDB" id="9775031at2"/>
<protein>
    <recommendedName>
        <fullName evidence="18">Bifunctional protein GlmU</fullName>
    </recommendedName>
    <domain>
        <recommendedName>
            <fullName evidence="18">UDP-N-acetylglucosamine pyrophosphorylase</fullName>
            <ecNumber evidence="18">2.7.7.23</ecNumber>
        </recommendedName>
        <alternativeName>
            <fullName evidence="18">N-acetylglucosamine-1-phosphate uridyltransferase</fullName>
        </alternativeName>
    </domain>
    <domain>
        <recommendedName>
            <fullName evidence="18">Glucosamine-1-phosphate N-acetyltransferase</fullName>
            <ecNumber evidence="18">2.3.1.157</ecNumber>
        </recommendedName>
    </domain>
</protein>
<feature type="binding site" evidence="18">
    <location>
        <position position="225"/>
    </location>
    <ligand>
        <name>Mg(2+)</name>
        <dbReference type="ChEBI" id="CHEBI:18420"/>
    </ligand>
</feature>
<evidence type="ECO:0000256" key="14">
    <source>
        <dbReference type="ARBA" id="ARBA00023316"/>
    </source>
</evidence>
<comment type="pathway">
    <text evidence="18">Nucleotide-sugar biosynthesis; UDP-N-acetyl-alpha-D-glucosamine biosynthesis; UDP-N-acetyl-alpha-D-glucosamine from N-acetyl-alpha-D-glucosamine 1-phosphate: step 1/1.</text>
</comment>
<evidence type="ECO:0000256" key="19">
    <source>
        <dbReference type="SAM" id="MobiDB-lite"/>
    </source>
</evidence>
<evidence type="ECO:0000256" key="6">
    <source>
        <dbReference type="ARBA" id="ARBA00022695"/>
    </source>
</evidence>
<dbReference type="NCBIfam" id="TIGR01173">
    <property type="entry name" value="glmU"/>
    <property type="match status" value="1"/>
</dbReference>
<comment type="subcellular location">
    <subcellularLocation>
        <location evidence="1 18">Cytoplasm</location>
    </subcellularLocation>
</comment>
<dbReference type="InterPro" id="IPR011004">
    <property type="entry name" value="Trimer_LpxA-like_sf"/>
</dbReference>
<comment type="cofactor">
    <cofactor evidence="18">
        <name>Mg(2+)</name>
        <dbReference type="ChEBI" id="CHEBI:18420"/>
    </cofactor>
    <text evidence="18">Binds 1 Mg(2+) ion per subunit.</text>
</comment>
<evidence type="ECO:0000259" key="20">
    <source>
        <dbReference type="Pfam" id="PF12804"/>
    </source>
</evidence>
<comment type="function">
    <text evidence="17 18">Catalyzes the last two sequential reactions in the de novo biosynthetic pathway for UDP-N-acetylglucosamine (UDP-GlcNAc). The C-terminal domain catalyzes the transfer of acetyl group from acetyl coenzyme A to glucosamine-1-phosphate (GlcN-1-P) to produce N-acetylglucosamine-1-phosphate (GlcNAc-1-P), which is converted into UDP-GlcNAc by the transfer of uridine 5-monophosphate (from uridine 5-triphosphate), a reaction catalyzed by the N-terminal domain.</text>
</comment>
<evidence type="ECO:0000313" key="22">
    <source>
        <dbReference type="EMBL" id="SSY70556.1"/>
    </source>
</evidence>
<feature type="binding site" evidence="18">
    <location>
        <position position="331"/>
    </location>
    <ligand>
        <name>UDP-N-acetyl-alpha-D-glucosamine</name>
        <dbReference type="ChEBI" id="CHEBI:57705"/>
    </ligand>
</feature>
<dbReference type="GO" id="GO:0071555">
    <property type="term" value="P:cell wall organization"/>
    <property type="evidence" value="ECO:0007669"/>
    <property type="project" value="UniProtKB-KW"/>
</dbReference>
<dbReference type="GO" id="GO:0008360">
    <property type="term" value="P:regulation of cell shape"/>
    <property type="evidence" value="ECO:0007669"/>
    <property type="project" value="UniProtKB-KW"/>
</dbReference>
<feature type="binding site" evidence="18">
    <location>
        <position position="152"/>
    </location>
    <ligand>
        <name>UDP-N-acetyl-alpha-D-glucosamine</name>
        <dbReference type="ChEBI" id="CHEBI:57705"/>
    </ligand>
</feature>
<gene>
    <name evidence="18 22" type="primary">glmU</name>
    <name evidence="22" type="ORF">NCTC10283_00657</name>
</gene>
<dbReference type="PANTHER" id="PTHR43584:SF3">
    <property type="entry name" value="BIFUNCTIONAL PROTEIN GLMU"/>
    <property type="match status" value="1"/>
</dbReference>
<dbReference type="GO" id="GO:0009252">
    <property type="term" value="P:peptidoglycan biosynthetic process"/>
    <property type="evidence" value="ECO:0007669"/>
    <property type="project" value="UniProtKB-UniRule"/>
</dbReference>